<organism evidence="1">
    <name type="scientific">Rosellinia necatrix</name>
    <name type="common">White root-rot fungus</name>
    <dbReference type="NCBI Taxonomy" id="77044"/>
    <lineage>
        <taxon>Eukaryota</taxon>
        <taxon>Fungi</taxon>
        <taxon>Dikarya</taxon>
        <taxon>Ascomycota</taxon>
        <taxon>Pezizomycotina</taxon>
        <taxon>Sordariomycetes</taxon>
        <taxon>Xylariomycetidae</taxon>
        <taxon>Xylariales</taxon>
        <taxon>Xylariaceae</taxon>
        <taxon>Rosellinia</taxon>
    </lineage>
</organism>
<accession>A0A1S8AAL8</accession>
<dbReference type="EMBL" id="DF977510">
    <property type="protein sequence ID" value="GAW27063.1"/>
    <property type="molecule type" value="Genomic_DNA"/>
</dbReference>
<protein>
    <submittedName>
        <fullName evidence="1">Uncharacterized protein</fullName>
    </submittedName>
</protein>
<gene>
    <name evidence="1" type="ORF">SAMD00023353_6500620</name>
</gene>
<dbReference type="Proteomes" id="UP000054516">
    <property type="component" value="Unassembled WGS sequence"/>
</dbReference>
<proteinExistence type="predicted"/>
<sequence length="185" mass="20178">MGPFALFGYVGTNMSKITGRINPTRATNRIRSSVGIKSSRPITLTILPWPVVMKNNPRITQDTYIAPPTAAVWARVPTLPCINGPYTEYKAAQKANLGNQLRGGRNLLIPPIYARSPLETLRVGRAACFTLASGWHPKGLSQDLSEQIYLYPSCKATRSRAAWERGPAAAKGARGDGRLYDPGIK</sequence>
<reference evidence="1" key="1">
    <citation type="submission" date="2016-03" db="EMBL/GenBank/DDBJ databases">
        <title>Draft genome sequence of Rosellinia necatrix.</title>
        <authorList>
            <person name="Kanematsu S."/>
        </authorList>
    </citation>
    <scope>NUCLEOTIDE SEQUENCE [LARGE SCALE GENOMIC DNA]</scope>
    <source>
        <strain evidence="1">W97</strain>
    </source>
</reference>
<keyword evidence="2" id="KW-1185">Reference proteome</keyword>
<name>A0A1S8AAL8_ROSNE</name>
<evidence type="ECO:0000313" key="1">
    <source>
        <dbReference type="EMBL" id="GAW27063.1"/>
    </source>
</evidence>
<evidence type="ECO:0000313" key="2">
    <source>
        <dbReference type="Proteomes" id="UP000054516"/>
    </source>
</evidence>
<dbReference type="AlphaFoldDB" id="A0A1S8AAL8"/>